<dbReference type="Proteomes" id="UP001055868">
    <property type="component" value="Chromosome"/>
</dbReference>
<gene>
    <name evidence="2" type="ORF">M4486_14815</name>
</gene>
<sequence>MKPTARHGPATLALLGLLVLASCGRVEPLPASDAVAHYDEVADGLTVAIGGEDGEWTFNERPQHVTVEDGDCVYTAGRWDLEEPLEHPGPESNEWGTRIAAVNPVLEDHGFERIAKPTQQAAETFLQSTDEHGATAMISGNGDLYIHSAVVDAETCTPEALGIG</sequence>
<feature type="chain" id="PRO_5046682381" description="Secreted protein" evidence="1">
    <location>
        <begin position="22"/>
        <end position="164"/>
    </location>
</feature>
<dbReference type="PROSITE" id="PS51257">
    <property type="entry name" value="PROKAR_LIPOPROTEIN"/>
    <property type="match status" value="1"/>
</dbReference>
<dbReference type="RefSeq" id="WP_249478024.1">
    <property type="nucleotide sequence ID" value="NZ_CP097218.1"/>
</dbReference>
<keyword evidence="1" id="KW-0732">Signal</keyword>
<protein>
    <recommendedName>
        <fullName evidence="4">Secreted protein</fullName>
    </recommendedName>
</protein>
<feature type="signal peptide" evidence="1">
    <location>
        <begin position="1"/>
        <end position="21"/>
    </location>
</feature>
<proteinExistence type="predicted"/>
<accession>A0ABY4N6V2</accession>
<evidence type="ECO:0000313" key="3">
    <source>
        <dbReference type="Proteomes" id="UP001055868"/>
    </source>
</evidence>
<reference evidence="2" key="1">
    <citation type="submission" date="2022-05" db="EMBL/GenBank/DDBJ databases">
        <title>Genomic analysis of Brachybacterium sp. CBA3104.</title>
        <authorList>
            <person name="Roh S.W."/>
            <person name="Kim Y.B."/>
            <person name="Kim Y."/>
        </authorList>
    </citation>
    <scope>NUCLEOTIDE SEQUENCE</scope>
    <source>
        <strain evidence="2">CBA3104</strain>
    </source>
</reference>
<evidence type="ECO:0000256" key="1">
    <source>
        <dbReference type="SAM" id="SignalP"/>
    </source>
</evidence>
<name>A0ABY4N6V2_9MICO</name>
<evidence type="ECO:0000313" key="2">
    <source>
        <dbReference type="EMBL" id="UQN28885.1"/>
    </source>
</evidence>
<organism evidence="2 3">
    <name type="scientific">Brachybacterium kimchii</name>
    <dbReference type="NCBI Taxonomy" id="2942909"/>
    <lineage>
        <taxon>Bacteria</taxon>
        <taxon>Bacillati</taxon>
        <taxon>Actinomycetota</taxon>
        <taxon>Actinomycetes</taxon>
        <taxon>Micrococcales</taxon>
        <taxon>Dermabacteraceae</taxon>
        <taxon>Brachybacterium</taxon>
    </lineage>
</organism>
<evidence type="ECO:0008006" key="4">
    <source>
        <dbReference type="Google" id="ProtNLM"/>
    </source>
</evidence>
<dbReference type="EMBL" id="CP097218">
    <property type="protein sequence ID" value="UQN28885.1"/>
    <property type="molecule type" value="Genomic_DNA"/>
</dbReference>
<keyword evidence="3" id="KW-1185">Reference proteome</keyword>